<reference evidence="1" key="1">
    <citation type="submission" date="2019-12" db="EMBL/GenBank/DDBJ databases">
        <title>An insight into the sialome of adult female Ixodes ricinus ticks feeding for 6 days.</title>
        <authorList>
            <person name="Perner J."/>
            <person name="Ribeiro J.M.C."/>
        </authorList>
    </citation>
    <scope>NUCLEOTIDE SEQUENCE</scope>
    <source>
        <strain evidence="1">Semi-engorged</strain>
        <tissue evidence="1">Salivary glands</tissue>
    </source>
</reference>
<accession>A0A6B0UG64</accession>
<name>A0A6B0UG64_IXORI</name>
<protein>
    <submittedName>
        <fullName evidence="1">Uncharacterized protein</fullName>
    </submittedName>
</protein>
<proteinExistence type="predicted"/>
<dbReference type="AlphaFoldDB" id="A0A6B0UG64"/>
<organism evidence="1">
    <name type="scientific">Ixodes ricinus</name>
    <name type="common">Common tick</name>
    <name type="synonym">Acarus ricinus</name>
    <dbReference type="NCBI Taxonomy" id="34613"/>
    <lineage>
        <taxon>Eukaryota</taxon>
        <taxon>Metazoa</taxon>
        <taxon>Ecdysozoa</taxon>
        <taxon>Arthropoda</taxon>
        <taxon>Chelicerata</taxon>
        <taxon>Arachnida</taxon>
        <taxon>Acari</taxon>
        <taxon>Parasitiformes</taxon>
        <taxon>Ixodida</taxon>
        <taxon>Ixodoidea</taxon>
        <taxon>Ixodidae</taxon>
        <taxon>Ixodinae</taxon>
        <taxon>Ixodes</taxon>
    </lineage>
</organism>
<evidence type="ECO:0000313" key="1">
    <source>
        <dbReference type="EMBL" id="MXU88907.1"/>
    </source>
</evidence>
<dbReference type="EMBL" id="GIFC01006824">
    <property type="protein sequence ID" value="MXU88907.1"/>
    <property type="molecule type" value="Transcribed_RNA"/>
</dbReference>
<sequence>MTIMMGCFWTQMPMNLTMLGWSYCFRMRPSCRNFFLCSSGRFTLQVLTATSVLWGCSTALYTSPKFPLPIFSTSSTSSLLSSQRSLKIGFCSIAPDLLVTGSPR</sequence>